<dbReference type="InterPro" id="IPR032466">
    <property type="entry name" value="Metal_Hydrolase"/>
</dbReference>
<protein>
    <submittedName>
        <fullName evidence="3">Amidohydrolase family protein</fullName>
    </submittedName>
</protein>
<dbReference type="PANTHER" id="PTHR21240">
    <property type="entry name" value="2-AMINO-3-CARBOXYLMUCONATE-6-SEMIALDEHYDE DECARBOXYLASE"/>
    <property type="match status" value="1"/>
</dbReference>
<evidence type="ECO:0000259" key="2">
    <source>
        <dbReference type="Pfam" id="PF04909"/>
    </source>
</evidence>
<sequence length="308" mass="34427">MPSGRIDIHHHLIPSWYREAFERHGKSAGGWPTPDWSRESSLAIMDELAIDTALLSASAPGVNFGDRAESRSMARRVNEYAAEMVKDKPDRYGFFAVLPLPDMDGALEEVAFALDELRSDGVGILSNIDGRYLGDPEFEPLWQELDRRGAVVFIHPEAPPMRMLEELPSPLLDFPFDTTRTAVHMVAHGVMERYPDITVILAHAGGFIPFASERFAIAARFNPPVTEDGMRAGMKRFYLDLALSSSPTSMPSLLTYADPTHLVYGSDYPFAPSREFADMLDAYPLDSDQRTALRRRNAERILPRFAGP</sequence>
<name>A0A7K3QVT4_9ACTN</name>
<evidence type="ECO:0000256" key="1">
    <source>
        <dbReference type="ARBA" id="ARBA00023239"/>
    </source>
</evidence>
<dbReference type="RefSeq" id="WP_164190553.1">
    <property type="nucleotide sequence ID" value="NZ_JAAGMR010000223.1"/>
</dbReference>
<dbReference type="GO" id="GO:0016787">
    <property type="term" value="F:hydrolase activity"/>
    <property type="evidence" value="ECO:0007669"/>
    <property type="project" value="UniProtKB-KW"/>
</dbReference>
<dbReference type="PANTHER" id="PTHR21240:SF28">
    <property type="entry name" value="ISO-OROTATE DECARBOXYLASE (EUROFUNG)"/>
    <property type="match status" value="1"/>
</dbReference>
<dbReference type="Proteomes" id="UP000470520">
    <property type="component" value="Unassembled WGS sequence"/>
</dbReference>
<dbReference type="InterPro" id="IPR032465">
    <property type="entry name" value="ACMSD"/>
</dbReference>
<proteinExistence type="predicted"/>
<keyword evidence="3" id="KW-0378">Hydrolase</keyword>
<dbReference type="GO" id="GO:0019748">
    <property type="term" value="P:secondary metabolic process"/>
    <property type="evidence" value="ECO:0007669"/>
    <property type="project" value="TreeGrafter"/>
</dbReference>
<dbReference type="InterPro" id="IPR006680">
    <property type="entry name" value="Amidohydro-rel"/>
</dbReference>
<keyword evidence="1" id="KW-0456">Lyase</keyword>
<dbReference type="Gene3D" id="3.20.20.140">
    <property type="entry name" value="Metal-dependent hydrolases"/>
    <property type="match status" value="1"/>
</dbReference>
<dbReference type="GO" id="GO:0005737">
    <property type="term" value="C:cytoplasm"/>
    <property type="evidence" value="ECO:0007669"/>
    <property type="project" value="TreeGrafter"/>
</dbReference>
<dbReference type="SUPFAM" id="SSF51556">
    <property type="entry name" value="Metallo-dependent hydrolases"/>
    <property type="match status" value="1"/>
</dbReference>
<comment type="caution">
    <text evidence="3">The sequence shown here is derived from an EMBL/GenBank/DDBJ whole genome shotgun (WGS) entry which is preliminary data.</text>
</comment>
<evidence type="ECO:0000313" key="3">
    <source>
        <dbReference type="EMBL" id="NEB93953.1"/>
    </source>
</evidence>
<dbReference type="GO" id="GO:0016831">
    <property type="term" value="F:carboxy-lyase activity"/>
    <property type="evidence" value="ECO:0007669"/>
    <property type="project" value="InterPro"/>
</dbReference>
<evidence type="ECO:0000313" key="4">
    <source>
        <dbReference type="Proteomes" id="UP000470520"/>
    </source>
</evidence>
<feature type="domain" description="Amidohydrolase-related" evidence="2">
    <location>
        <begin position="6"/>
        <end position="303"/>
    </location>
</feature>
<accession>A0A7K3QVT4</accession>
<organism evidence="3 4">
    <name type="scientific">Streptomyces bauhiniae</name>
    <dbReference type="NCBI Taxonomy" id="2340725"/>
    <lineage>
        <taxon>Bacteria</taxon>
        <taxon>Bacillati</taxon>
        <taxon>Actinomycetota</taxon>
        <taxon>Actinomycetes</taxon>
        <taxon>Kitasatosporales</taxon>
        <taxon>Streptomycetaceae</taxon>
        <taxon>Streptomyces</taxon>
    </lineage>
</organism>
<dbReference type="AlphaFoldDB" id="A0A7K3QVT4"/>
<reference evidence="3 4" key="1">
    <citation type="submission" date="2020-01" db="EMBL/GenBank/DDBJ databases">
        <title>Insect and environment-associated Actinomycetes.</title>
        <authorList>
            <person name="Currrie C."/>
            <person name="Chevrette M."/>
            <person name="Carlson C."/>
            <person name="Stubbendieck R."/>
            <person name="Wendt-Pienkowski E."/>
        </authorList>
    </citation>
    <scope>NUCLEOTIDE SEQUENCE [LARGE SCALE GENOMIC DNA]</scope>
    <source>
        <strain evidence="3 4">SID7754</strain>
    </source>
</reference>
<dbReference type="Pfam" id="PF04909">
    <property type="entry name" value="Amidohydro_2"/>
    <property type="match status" value="1"/>
</dbReference>
<dbReference type="EMBL" id="JAAGMR010000223">
    <property type="protein sequence ID" value="NEB93953.1"/>
    <property type="molecule type" value="Genomic_DNA"/>
</dbReference>
<gene>
    <name evidence="3" type="ORF">G3I21_20055</name>
</gene>